<organism evidence="2">
    <name type="scientific">marine sediment metagenome</name>
    <dbReference type="NCBI Taxonomy" id="412755"/>
    <lineage>
        <taxon>unclassified sequences</taxon>
        <taxon>metagenomes</taxon>
        <taxon>ecological metagenomes</taxon>
    </lineage>
</organism>
<name>X0UDW2_9ZZZZ</name>
<feature type="non-terminal residue" evidence="2">
    <location>
        <position position="1"/>
    </location>
</feature>
<feature type="region of interest" description="Disordered" evidence="1">
    <location>
        <begin position="1"/>
        <end position="52"/>
    </location>
</feature>
<protein>
    <recommendedName>
        <fullName evidence="3">Collagen triple helix repeat-containing protein</fullName>
    </recommendedName>
</protein>
<comment type="caution">
    <text evidence="2">The sequence shown here is derived from an EMBL/GenBank/DDBJ whole genome shotgun (WGS) entry which is preliminary data.</text>
</comment>
<feature type="compositionally biased region" description="Low complexity" evidence="1">
    <location>
        <begin position="1"/>
        <end position="22"/>
    </location>
</feature>
<evidence type="ECO:0000313" key="2">
    <source>
        <dbReference type="EMBL" id="GAF86680.1"/>
    </source>
</evidence>
<accession>X0UDW2</accession>
<dbReference type="InterPro" id="IPR008160">
    <property type="entry name" value="Collagen"/>
</dbReference>
<evidence type="ECO:0000256" key="1">
    <source>
        <dbReference type="SAM" id="MobiDB-lite"/>
    </source>
</evidence>
<dbReference type="EMBL" id="BARS01017675">
    <property type="protein sequence ID" value="GAF86680.1"/>
    <property type="molecule type" value="Genomic_DNA"/>
</dbReference>
<evidence type="ECO:0008006" key="3">
    <source>
        <dbReference type="Google" id="ProtNLM"/>
    </source>
</evidence>
<dbReference type="Pfam" id="PF01391">
    <property type="entry name" value="Collagen"/>
    <property type="match status" value="1"/>
</dbReference>
<sequence length="149" mass="14178">VAGPAGSSGATGETGVTGATNGNTGGTGSTGPTGLAGTNGAPGATGAVGATGSDELDITTVSTTSTLGVDDGAFIDVTAGSITITLPAVATAAVGKVYHIKDADGNAGSSNITIEGNASENIDGSLNFVLNVNYQAVSIVNLGDKWSVY</sequence>
<proteinExistence type="predicted"/>
<dbReference type="AlphaFoldDB" id="X0UDW2"/>
<reference evidence="2" key="1">
    <citation type="journal article" date="2014" name="Front. Microbiol.">
        <title>High frequency of phylogenetically diverse reductive dehalogenase-homologous genes in deep subseafloor sedimentary metagenomes.</title>
        <authorList>
            <person name="Kawai M."/>
            <person name="Futagami T."/>
            <person name="Toyoda A."/>
            <person name="Takaki Y."/>
            <person name="Nishi S."/>
            <person name="Hori S."/>
            <person name="Arai W."/>
            <person name="Tsubouchi T."/>
            <person name="Morono Y."/>
            <person name="Uchiyama I."/>
            <person name="Ito T."/>
            <person name="Fujiyama A."/>
            <person name="Inagaki F."/>
            <person name="Takami H."/>
        </authorList>
    </citation>
    <scope>NUCLEOTIDE SEQUENCE</scope>
    <source>
        <strain evidence="2">Expedition CK06-06</strain>
    </source>
</reference>
<feature type="compositionally biased region" description="Low complexity" evidence="1">
    <location>
        <begin position="32"/>
        <end position="52"/>
    </location>
</feature>
<gene>
    <name evidence="2" type="ORF">S01H1_28874</name>
</gene>